<dbReference type="GO" id="GO:0000209">
    <property type="term" value="P:protein polyubiquitination"/>
    <property type="evidence" value="ECO:0007669"/>
    <property type="project" value="TreeGrafter"/>
</dbReference>
<dbReference type="Gene3D" id="3.30.2410.10">
    <property type="entry name" value="Hect, E3 ligase catalytic domain"/>
    <property type="match status" value="1"/>
</dbReference>
<dbReference type="PANTHER" id="PTHR45670:SF1">
    <property type="entry name" value="E3 UBIQUITIN-PROTEIN LIGASE HECTD1"/>
    <property type="match status" value="1"/>
</dbReference>
<dbReference type="InterPro" id="IPR011989">
    <property type="entry name" value="ARM-like"/>
</dbReference>
<keyword evidence="9" id="KW-1185">Reference proteome</keyword>
<dbReference type="RefSeq" id="XP_018713691.1">
    <property type="nucleotide sequence ID" value="XM_018856960.1"/>
</dbReference>
<gene>
    <name evidence="8" type="ORF">METBIDRAFT_38138</name>
</gene>
<dbReference type="Pfam" id="PF00632">
    <property type="entry name" value="HECT"/>
    <property type="match status" value="1"/>
</dbReference>
<comment type="catalytic activity">
    <reaction evidence="1">
        <text>S-ubiquitinyl-[E2 ubiquitin-conjugating enzyme]-L-cysteine + [acceptor protein]-L-lysine = [E2 ubiquitin-conjugating enzyme]-L-cysteine + N(6)-ubiquitinyl-[acceptor protein]-L-lysine.</text>
        <dbReference type="EC" id="2.3.2.26"/>
    </reaction>
</comment>
<dbReference type="InterPro" id="IPR016024">
    <property type="entry name" value="ARM-type_fold"/>
</dbReference>
<evidence type="ECO:0000256" key="5">
    <source>
        <dbReference type="ARBA" id="ARBA00022786"/>
    </source>
</evidence>
<keyword evidence="5 6" id="KW-0833">Ubl conjugation pathway</keyword>
<dbReference type="Gene3D" id="3.30.2160.10">
    <property type="entry name" value="Hect, E3 ligase catalytic domain"/>
    <property type="match status" value="1"/>
</dbReference>
<dbReference type="SMART" id="SM00119">
    <property type="entry name" value="HECTc"/>
    <property type="match status" value="1"/>
</dbReference>
<evidence type="ECO:0000313" key="9">
    <source>
        <dbReference type="Proteomes" id="UP000092555"/>
    </source>
</evidence>
<dbReference type="GO" id="GO:0061630">
    <property type="term" value="F:ubiquitin protein ligase activity"/>
    <property type="evidence" value="ECO:0007669"/>
    <property type="project" value="UniProtKB-EC"/>
</dbReference>
<sequence length="1400" mass="156961">MSGGTRRPDFLRDLMERNRAGSGASHPHGILEVMLRLVDGFEGPTFGRQHSEFDALVSNISQRDDTYLILESINELSEKLLMMDGMTAERVIRPNQLARALVDILNDPALVEDLELHLVTCRCLYNFIEVNADFINDALNCEAVETLVAKLLEIVYIDLTEQCLQTLEIMSRDKGAHSLILASDGLRACLQNLDFLTMHSQRKCLQIVANACEDILAVYFDFVLDQFQNLVNVAEHHDDATVKKSAWLGVSRIIDSFKDKPDFLEKLFSNDVLLRHMLSVICDSCNPSNTDVGLNFHSMISLLKSLIILISTSVKISSLLLHLGIGDYIKSSLDKFKKNDDTKTQHTAEISIEAMISCSKDLLSLFLHVIAYLSPITYSPKDTPFLPDDEKISQTKNRINYDRNLLYRNEDADAFRNFTNQVWPVLIGSFQATMDYSIRKQALICLSRMVSFADPELFGKRDMDSLFGILTSIVSSGKKVVSDASVTPSLQERSMNGSVLLLLGACVVTHNILLKSQLSCVPILEREGVFSDLAQISESLRAAGLHAPDSIVNDKAEGEVRFSRLANVYQQKFADRELVDLSLRMELTSILKYLESVAVAINHFREEFSQLGDSLTSENNKLALIVNTLKVAVSNSAYTSDDWNSLWSNLGEALSSSEGGISSFELCSLGLLNQLTQLFQSQTHSESYKDTATKTFIQAFYKESNKLEKLIALLQDSLTRAESFEVTSSGVTNPSGTESGFASLAKQIKIKLIPEDEPNASVARDSIIVSVHAIATFKAIEKFLKQRNFFSGLARNIETNSERSLPENAEDIPETEFVIDGSRISKESTVFGTVFRSLHKSSLKKVEPFDIWVKPHEVYYRSSTNDNVDVAAPEVEDFKPIDPNTKVLLDLLRTFFKINESVEKSKKYKALPAEVFMNWKLTVKLNRQLEEPLIVASGSMPSWTIATTKNYSFVYPLNTRMFFLQSVSFGHSRLIHTWNSRAIKDKADSGNDSTSGSNGSLLLGAPMRTKVRLSRDTIFKGAIKVLQQYGLLPTILEIEYYDEVGSGLGPTLEFYASVSKAFCKKELLMWRHSEIDGVYAASTQGLFPSPISVMGNDEKERKVLFLFNMLGVFVARALLDSRIIDFNFNTLFISLIQDPHFLDDIFMNKKDVSEMIEVLRDVDLDYARGMQYLTKFLYDFRGTPDDDRVEFDGTELSDLSLYFTVPGYADIELVENGSNIAVTPQNLESYIRKVTEHLLLGGIGKQVQSFREGFTSVFPIESLSIFTAKELKEIFGSGEEDWSRQTISTSIKANHGFSQDSRAINMLVNVLQELDLSERRDFLQFLTGSPRLPIGGFKAMRPEFTVVRKHPDAGLSGDDYLPSVMTCANYLKLPDYSLEHLLKTKLLHAIREGAGAFHLS</sequence>
<dbReference type="OrthoDB" id="423283at2759"/>
<evidence type="ECO:0000256" key="2">
    <source>
        <dbReference type="ARBA" id="ARBA00006331"/>
    </source>
</evidence>
<evidence type="ECO:0000256" key="3">
    <source>
        <dbReference type="ARBA" id="ARBA00012485"/>
    </source>
</evidence>
<dbReference type="InterPro" id="IPR045322">
    <property type="entry name" value="HECTD1/TRIP12-like"/>
</dbReference>
<comment type="similarity">
    <text evidence="2">Belongs to the UPL family. K-HECT subfamily.</text>
</comment>
<keyword evidence="4" id="KW-0808">Transferase</keyword>
<accession>A0A1A0HGU1</accession>
<dbReference type="GO" id="GO:0043161">
    <property type="term" value="P:proteasome-mediated ubiquitin-dependent protein catabolic process"/>
    <property type="evidence" value="ECO:0007669"/>
    <property type="project" value="TreeGrafter"/>
</dbReference>
<dbReference type="GeneID" id="30029936"/>
<dbReference type="GO" id="GO:0016607">
    <property type="term" value="C:nuclear speck"/>
    <property type="evidence" value="ECO:0007669"/>
    <property type="project" value="TreeGrafter"/>
</dbReference>
<dbReference type="EC" id="2.3.2.26" evidence="3"/>
<dbReference type="SUPFAM" id="SSF48371">
    <property type="entry name" value="ARM repeat"/>
    <property type="match status" value="1"/>
</dbReference>
<dbReference type="PANTHER" id="PTHR45670">
    <property type="entry name" value="E3 UBIQUITIN-PROTEIN LIGASE TRIP12"/>
    <property type="match status" value="1"/>
</dbReference>
<protein>
    <recommendedName>
        <fullName evidence="3">HECT-type E3 ubiquitin transferase</fullName>
        <ecNumber evidence="3">2.3.2.26</ecNumber>
    </recommendedName>
</protein>
<feature type="domain" description="HECT" evidence="7">
    <location>
        <begin position="1049"/>
        <end position="1400"/>
    </location>
</feature>
<dbReference type="InterPro" id="IPR057948">
    <property type="entry name" value="TPR_TRIP12_N"/>
</dbReference>
<organism evidence="8 9">
    <name type="scientific">Metschnikowia bicuspidata var. bicuspidata NRRL YB-4993</name>
    <dbReference type="NCBI Taxonomy" id="869754"/>
    <lineage>
        <taxon>Eukaryota</taxon>
        <taxon>Fungi</taxon>
        <taxon>Dikarya</taxon>
        <taxon>Ascomycota</taxon>
        <taxon>Saccharomycotina</taxon>
        <taxon>Pichiomycetes</taxon>
        <taxon>Metschnikowiaceae</taxon>
        <taxon>Metschnikowia</taxon>
    </lineage>
</organism>
<evidence type="ECO:0000259" key="7">
    <source>
        <dbReference type="PROSITE" id="PS50237"/>
    </source>
</evidence>
<name>A0A1A0HGU1_9ASCO</name>
<dbReference type="Gene3D" id="1.25.10.10">
    <property type="entry name" value="Leucine-rich Repeat Variant"/>
    <property type="match status" value="1"/>
</dbReference>
<evidence type="ECO:0000256" key="4">
    <source>
        <dbReference type="ARBA" id="ARBA00022679"/>
    </source>
</evidence>
<dbReference type="Proteomes" id="UP000092555">
    <property type="component" value="Unassembled WGS sequence"/>
</dbReference>
<reference evidence="8 9" key="1">
    <citation type="submission" date="2016-05" db="EMBL/GenBank/DDBJ databases">
        <title>Comparative genomics of biotechnologically important yeasts.</title>
        <authorList>
            <consortium name="DOE Joint Genome Institute"/>
            <person name="Riley R."/>
            <person name="Haridas S."/>
            <person name="Wolfe K.H."/>
            <person name="Lopes M.R."/>
            <person name="Hittinger C.T."/>
            <person name="Goker M."/>
            <person name="Salamov A."/>
            <person name="Wisecaver J."/>
            <person name="Long T.M."/>
            <person name="Aerts A.L."/>
            <person name="Barry K."/>
            <person name="Choi C."/>
            <person name="Clum A."/>
            <person name="Coughlan A.Y."/>
            <person name="Deshpande S."/>
            <person name="Douglass A.P."/>
            <person name="Hanson S.J."/>
            <person name="Klenk H.-P."/>
            <person name="LaButti K."/>
            <person name="Lapidus A."/>
            <person name="Lindquist E."/>
            <person name="Lipzen A."/>
            <person name="Meier-kolthoff J.P."/>
            <person name="Ohm R.A."/>
            <person name="Otillar R.P."/>
            <person name="Pangilinan J."/>
            <person name="Peng Y."/>
            <person name="Rokas A."/>
            <person name="Rosa C.A."/>
            <person name="Scheuner C."/>
            <person name="Sibirny A.A."/>
            <person name="Slot J.C."/>
            <person name="Stielow J.B."/>
            <person name="Sun H."/>
            <person name="Kurtzman C.P."/>
            <person name="Blackwell M."/>
            <person name="Grigoriev I.V."/>
            <person name="Jeffries T.W."/>
        </authorList>
    </citation>
    <scope>NUCLEOTIDE SEQUENCE [LARGE SCALE GENOMIC DNA]</scope>
    <source>
        <strain evidence="8 9">NRRL YB-4993</strain>
    </source>
</reference>
<dbReference type="InterPro" id="IPR000569">
    <property type="entry name" value="HECT_dom"/>
</dbReference>
<dbReference type="STRING" id="869754.A0A1A0HGU1"/>
<comment type="caution">
    <text evidence="8">The sequence shown here is derived from an EMBL/GenBank/DDBJ whole genome shotgun (WGS) entry which is preliminary data.</text>
</comment>
<dbReference type="SUPFAM" id="SSF56204">
    <property type="entry name" value="Hect, E3 ligase catalytic domain"/>
    <property type="match status" value="1"/>
</dbReference>
<dbReference type="Gene3D" id="3.90.1750.10">
    <property type="entry name" value="Hect, E3 ligase catalytic domains"/>
    <property type="match status" value="1"/>
</dbReference>
<evidence type="ECO:0000256" key="6">
    <source>
        <dbReference type="PROSITE-ProRule" id="PRU00104"/>
    </source>
</evidence>
<dbReference type="InterPro" id="IPR035983">
    <property type="entry name" value="Hect_E3_ubiquitin_ligase"/>
</dbReference>
<dbReference type="EMBL" id="LXTC01000001">
    <property type="protein sequence ID" value="OBA23210.1"/>
    <property type="molecule type" value="Genomic_DNA"/>
</dbReference>
<evidence type="ECO:0000256" key="1">
    <source>
        <dbReference type="ARBA" id="ARBA00000885"/>
    </source>
</evidence>
<proteinExistence type="inferred from homology"/>
<evidence type="ECO:0000313" key="8">
    <source>
        <dbReference type="EMBL" id="OBA23210.1"/>
    </source>
</evidence>
<dbReference type="PROSITE" id="PS50237">
    <property type="entry name" value="HECT"/>
    <property type="match status" value="1"/>
</dbReference>
<feature type="active site" description="Glycyl thioester intermediate" evidence="6">
    <location>
        <position position="1367"/>
    </location>
</feature>
<dbReference type="Pfam" id="PF25579">
    <property type="entry name" value="TPR_TRIP12_N"/>
    <property type="match status" value="1"/>
</dbReference>